<keyword evidence="3" id="KW-1185">Reference proteome</keyword>
<dbReference type="EMBL" id="PDNB01000084">
    <property type="protein sequence ID" value="PGH10659.1"/>
    <property type="molecule type" value="Genomic_DNA"/>
</dbReference>
<protein>
    <recommendedName>
        <fullName evidence="1">NmrA-like domain-containing protein</fullName>
    </recommendedName>
</protein>
<dbReference type="PANTHER" id="PTHR47129:SF1">
    <property type="entry name" value="NMRA-LIKE DOMAIN-CONTAINING PROTEIN"/>
    <property type="match status" value="1"/>
</dbReference>
<name>A0A2B7XNV5_9EURO</name>
<dbReference type="PANTHER" id="PTHR47129">
    <property type="entry name" value="QUINONE OXIDOREDUCTASE 2"/>
    <property type="match status" value="1"/>
</dbReference>
<sequence length="330" mass="36065">MAPAKFLVTGSTGGLGAAVLATLYESVENKEEIVATSSRQQSATQLLEKYPGIQFRVVNYDDKQSLEVAFGDVERLFFVSTPVVDPTKRIKQHANVIRAAKNAGVGHVYYSSLAFGGYGDRSQAIVQSAHLVTETQLKNSHLSYTSIREGIYADAFPVFASWYPDTTTIYIPSDGPIAYASRTELGEASAKLMLRDPSTLSSLSPSIESDNIALLTGPRAYTFVELAEALSRATGKQIKVERVPRDKYPEVAAEQDAKEGHGKKSAKFFELWSSLLDAVEQGDAATVDPLMGELLGRKPRDGLEYIEELVKEAAPKGGYTWHQNYDIGQE</sequence>
<dbReference type="Gene3D" id="3.40.50.720">
    <property type="entry name" value="NAD(P)-binding Rossmann-like Domain"/>
    <property type="match status" value="1"/>
</dbReference>
<proteinExistence type="predicted"/>
<organism evidence="2 3">
    <name type="scientific">Helicocarpus griseus UAMH5409</name>
    <dbReference type="NCBI Taxonomy" id="1447875"/>
    <lineage>
        <taxon>Eukaryota</taxon>
        <taxon>Fungi</taxon>
        <taxon>Dikarya</taxon>
        <taxon>Ascomycota</taxon>
        <taxon>Pezizomycotina</taxon>
        <taxon>Eurotiomycetes</taxon>
        <taxon>Eurotiomycetidae</taxon>
        <taxon>Onygenales</taxon>
        <taxon>Ajellomycetaceae</taxon>
        <taxon>Helicocarpus</taxon>
    </lineage>
</organism>
<comment type="caution">
    <text evidence="2">The sequence shown here is derived from an EMBL/GenBank/DDBJ whole genome shotgun (WGS) entry which is preliminary data.</text>
</comment>
<dbReference type="InterPro" id="IPR052718">
    <property type="entry name" value="NmrA-type_oxidoreductase"/>
</dbReference>
<reference evidence="2 3" key="1">
    <citation type="submission" date="2017-10" db="EMBL/GenBank/DDBJ databases">
        <title>Comparative genomics in systemic dimorphic fungi from Ajellomycetaceae.</title>
        <authorList>
            <person name="Munoz J.F."/>
            <person name="Mcewen J.G."/>
            <person name="Clay O.K."/>
            <person name="Cuomo C.A."/>
        </authorList>
    </citation>
    <scope>NUCLEOTIDE SEQUENCE [LARGE SCALE GENOMIC DNA]</scope>
    <source>
        <strain evidence="2 3">UAMH5409</strain>
    </source>
</reference>
<evidence type="ECO:0000313" key="2">
    <source>
        <dbReference type="EMBL" id="PGH10659.1"/>
    </source>
</evidence>
<dbReference type="Pfam" id="PF05368">
    <property type="entry name" value="NmrA"/>
    <property type="match status" value="1"/>
</dbReference>
<dbReference type="InterPro" id="IPR008030">
    <property type="entry name" value="NmrA-like"/>
</dbReference>
<accession>A0A2B7XNV5</accession>
<dbReference type="InterPro" id="IPR036291">
    <property type="entry name" value="NAD(P)-bd_dom_sf"/>
</dbReference>
<dbReference type="OrthoDB" id="419598at2759"/>
<dbReference type="Proteomes" id="UP000223968">
    <property type="component" value="Unassembled WGS sequence"/>
</dbReference>
<dbReference type="AlphaFoldDB" id="A0A2B7XNV5"/>
<dbReference type="Gene3D" id="3.90.25.10">
    <property type="entry name" value="UDP-galactose 4-epimerase, domain 1"/>
    <property type="match status" value="1"/>
</dbReference>
<feature type="domain" description="NmrA-like" evidence="1">
    <location>
        <begin position="6"/>
        <end position="251"/>
    </location>
</feature>
<evidence type="ECO:0000259" key="1">
    <source>
        <dbReference type="Pfam" id="PF05368"/>
    </source>
</evidence>
<dbReference type="STRING" id="1447875.A0A2B7XNV5"/>
<evidence type="ECO:0000313" key="3">
    <source>
        <dbReference type="Proteomes" id="UP000223968"/>
    </source>
</evidence>
<gene>
    <name evidence="2" type="ORF">AJ79_05373</name>
</gene>
<dbReference type="SUPFAM" id="SSF51735">
    <property type="entry name" value="NAD(P)-binding Rossmann-fold domains"/>
    <property type="match status" value="1"/>
</dbReference>